<evidence type="ECO:0000313" key="3">
    <source>
        <dbReference type="EMBL" id="NYI99808.1"/>
    </source>
</evidence>
<comment type="caution">
    <text evidence="3">The sequence shown here is derived from an EMBL/GenBank/DDBJ whole genome shotgun (WGS) entry which is preliminary data.</text>
</comment>
<feature type="region of interest" description="Disordered" evidence="1">
    <location>
        <begin position="1"/>
        <end position="22"/>
    </location>
</feature>
<organism evidence="3 4">
    <name type="scientific">Nocardioides thalensis</name>
    <dbReference type="NCBI Taxonomy" id="1914755"/>
    <lineage>
        <taxon>Bacteria</taxon>
        <taxon>Bacillati</taxon>
        <taxon>Actinomycetota</taxon>
        <taxon>Actinomycetes</taxon>
        <taxon>Propionibacteriales</taxon>
        <taxon>Nocardioidaceae</taxon>
        <taxon>Nocardioides</taxon>
    </lineage>
</organism>
<evidence type="ECO:0000313" key="4">
    <source>
        <dbReference type="Proteomes" id="UP000530424"/>
    </source>
</evidence>
<gene>
    <name evidence="3" type="ORF">HNR19_000507</name>
</gene>
<sequence>MTRRHRHLDGTEHAAGQPGPTLVRVPRLPRQGLVDTRLLVVALAVSSPAIYRLAQGMVSMTEVLTRYLLVALGCVATGALVRWVWPLLSGDRPDPVDPLRDAIAAGLAAPPADRDRLDGMAGDLDATAPLDLDAGFDPLPDDALTGGFDDGAATALLGLDAADDLLELSDSRPA</sequence>
<dbReference type="EMBL" id="JACCFP010000001">
    <property type="protein sequence ID" value="NYI99808.1"/>
    <property type="molecule type" value="Genomic_DNA"/>
</dbReference>
<protein>
    <submittedName>
        <fullName evidence="3">Uncharacterized protein</fullName>
    </submittedName>
</protein>
<dbReference type="Proteomes" id="UP000530424">
    <property type="component" value="Unassembled WGS sequence"/>
</dbReference>
<evidence type="ECO:0000256" key="2">
    <source>
        <dbReference type="SAM" id="Phobius"/>
    </source>
</evidence>
<keyword evidence="4" id="KW-1185">Reference proteome</keyword>
<keyword evidence="2" id="KW-0472">Membrane</keyword>
<name>A0A853BX78_9ACTN</name>
<dbReference type="RefSeq" id="WP_179666416.1">
    <property type="nucleotide sequence ID" value="NZ_JACCFP010000001.1"/>
</dbReference>
<accession>A0A853BX78</accession>
<evidence type="ECO:0000256" key="1">
    <source>
        <dbReference type="SAM" id="MobiDB-lite"/>
    </source>
</evidence>
<reference evidence="3 4" key="1">
    <citation type="submission" date="2020-07" db="EMBL/GenBank/DDBJ databases">
        <title>Sequencing the genomes of 1000 actinobacteria strains.</title>
        <authorList>
            <person name="Klenk H.-P."/>
        </authorList>
    </citation>
    <scope>NUCLEOTIDE SEQUENCE [LARGE SCALE GENOMIC DNA]</scope>
    <source>
        <strain evidence="3 4">DSM 103833</strain>
    </source>
</reference>
<feature type="transmembrane region" description="Helical" evidence="2">
    <location>
        <begin position="66"/>
        <end position="85"/>
    </location>
</feature>
<keyword evidence="2" id="KW-0812">Transmembrane</keyword>
<dbReference type="AlphaFoldDB" id="A0A853BX78"/>
<keyword evidence="2" id="KW-1133">Transmembrane helix</keyword>
<proteinExistence type="predicted"/>